<feature type="non-terminal residue" evidence="18">
    <location>
        <position position="1"/>
    </location>
</feature>
<organism evidence="18 19">
    <name type="scientific">Oreotrochilus melanogaster</name>
    <dbReference type="NCBI Taxonomy" id="689266"/>
    <lineage>
        <taxon>Eukaryota</taxon>
        <taxon>Metazoa</taxon>
        <taxon>Chordata</taxon>
        <taxon>Craniata</taxon>
        <taxon>Vertebrata</taxon>
        <taxon>Euteleostomi</taxon>
        <taxon>Archelosauria</taxon>
        <taxon>Archosauria</taxon>
        <taxon>Dinosauria</taxon>
        <taxon>Saurischia</taxon>
        <taxon>Theropoda</taxon>
        <taxon>Coelurosauria</taxon>
        <taxon>Aves</taxon>
        <taxon>Neognathae</taxon>
        <taxon>Neoaves</taxon>
        <taxon>Strisores</taxon>
        <taxon>Apodiformes</taxon>
        <taxon>Trochilidae</taxon>
        <taxon>Oreotrochilus</taxon>
    </lineage>
</organism>
<dbReference type="SUPFAM" id="SSF63380">
    <property type="entry name" value="Riboflavin synthase domain-like"/>
    <property type="match status" value="1"/>
</dbReference>
<evidence type="ECO:0000256" key="8">
    <source>
        <dbReference type="ARBA" id="ARBA00022630"/>
    </source>
</evidence>
<evidence type="ECO:0000256" key="10">
    <source>
        <dbReference type="ARBA" id="ARBA00022723"/>
    </source>
</evidence>
<keyword evidence="15" id="KW-0408">Iron</keyword>
<dbReference type="Gene3D" id="3.40.50.80">
    <property type="entry name" value="Nucleotide-binding domain of ferredoxin-NADP reductase (FNR) module"/>
    <property type="match status" value="1"/>
</dbReference>
<protein>
    <recommendedName>
        <fullName evidence="6">nitric-oxide synthase (NADPH)</fullName>
        <ecNumber evidence="6">1.14.13.39</ecNumber>
    </recommendedName>
</protein>
<dbReference type="PRINTS" id="PR00371">
    <property type="entry name" value="FPNCR"/>
</dbReference>
<keyword evidence="8" id="KW-0285">Flavoprotein</keyword>
<keyword evidence="13" id="KW-0112">Calmodulin-binding</keyword>
<comment type="cofactor">
    <cofactor evidence="2">
        <name>(6R)-L-erythro-5,6,7,8-tetrahydrobiopterin</name>
        <dbReference type="ChEBI" id="CHEBI:59560"/>
    </cofactor>
</comment>
<evidence type="ECO:0000313" key="18">
    <source>
        <dbReference type="EMBL" id="NXU81130.1"/>
    </source>
</evidence>
<evidence type="ECO:0000256" key="1">
    <source>
        <dbReference type="ARBA" id="ARBA00001917"/>
    </source>
</evidence>
<dbReference type="AlphaFoldDB" id="A0A7L3NVS9"/>
<dbReference type="PANTHER" id="PTHR43410">
    <property type="entry name" value="NITRIC OXIDE SYNTHASE OXYGENASE"/>
    <property type="match status" value="1"/>
</dbReference>
<comment type="cofactor">
    <cofactor evidence="4">
        <name>FAD</name>
        <dbReference type="ChEBI" id="CHEBI:57692"/>
    </cofactor>
</comment>
<keyword evidence="11" id="KW-0274">FAD</keyword>
<keyword evidence="19" id="KW-1185">Reference proteome</keyword>
<evidence type="ECO:0000256" key="5">
    <source>
        <dbReference type="ARBA" id="ARBA00006267"/>
    </source>
</evidence>
<comment type="similarity">
    <text evidence="5">Belongs to the NOS family.</text>
</comment>
<feature type="domain" description="Sulfite reductase [NADPH] flavoprotein alpha-component-like FAD-binding" evidence="17">
    <location>
        <begin position="3"/>
        <end position="81"/>
    </location>
</feature>
<dbReference type="GO" id="GO:0005516">
    <property type="term" value="F:calmodulin binding"/>
    <property type="evidence" value="ECO:0007669"/>
    <property type="project" value="UniProtKB-KW"/>
</dbReference>
<evidence type="ECO:0000256" key="9">
    <source>
        <dbReference type="ARBA" id="ARBA00022643"/>
    </source>
</evidence>
<dbReference type="InterPro" id="IPR050607">
    <property type="entry name" value="NOS"/>
</dbReference>
<evidence type="ECO:0000256" key="6">
    <source>
        <dbReference type="ARBA" id="ARBA00012989"/>
    </source>
</evidence>
<dbReference type="SUPFAM" id="SSF52343">
    <property type="entry name" value="Ferredoxin reductase-like, C-terminal NADP-linked domain"/>
    <property type="match status" value="1"/>
</dbReference>
<feature type="non-terminal residue" evidence="18">
    <location>
        <position position="169"/>
    </location>
</feature>
<keyword evidence="7" id="KW-0349">Heme</keyword>
<keyword evidence="14" id="KW-0560">Oxidoreductase</keyword>
<accession>A0A7L3NVS9</accession>
<dbReference type="Gene3D" id="1.20.990.10">
    <property type="entry name" value="NADPH-cytochrome p450 Reductase, Chain A, domain 3"/>
    <property type="match status" value="1"/>
</dbReference>
<dbReference type="GO" id="GO:0046872">
    <property type="term" value="F:metal ion binding"/>
    <property type="evidence" value="ECO:0007669"/>
    <property type="project" value="UniProtKB-KW"/>
</dbReference>
<evidence type="ECO:0000256" key="14">
    <source>
        <dbReference type="ARBA" id="ARBA00023002"/>
    </source>
</evidence>
<dbReference type="InterPro" id="IPR003097">
    <property type="entry name" value="CysJ-like_FAD-binding"/>
</dbReference>
<evidence type="ECO:0000256" key="13">
    <source>
        <dbReference type="ARBA" id="ARBA00022860"/>
    </source>
</evidence>
<gene>
    <name evidence="18" type="primary">Nos3</name>
    <name evidence="18" type="ORF">OREMEL_R02587</name>
</gene>
<dbReference type="PANTHER" id="PTHR43410:SF1">
    <property type="entry name" value="NITRIC OXIDE SYNTHASE"/>
    <property type="match status" value="1"/>
</dbReference>
<dbReference type="OrthoDB" id="1856718at2759"/>
<comment type="cofactor">
    <cofactor evidence="3">
        <name>heme b</name>
        <dbReference type="ChEBI" id="CHEBI:60344"/>
    </cofactor>
</comment>
<dbReference type="Pfam" id="PF00667">
    <property type="entry name" value="FAD_binding_1"/>
    <property type="match status" value="1"/>
</dbReference>
<dbReference type="InterPro" id="IPR039261">
    <property type="entry name" value="FNR_nucleotide-bd"/>
</dbReference>
<evidence type="ECO:0000256" key="2">
    <source>
        <dbReference type="ARBA" id="ARBA00001950"/>
    </source>
</evidence>
<comment type="catalytic activity">
    <reaction evidence="16">
        <text>2 L-arginine + 3 NADPH + 4 O2 + H(+) = 2 L-citrulline + 2 nitric oxide + 3 NADP(+) + 4 H2O</text>
        <dbReference type="Rhea" id="RHEA:19897"/>
        <dbReference type="ChEBI" id="CHEBI:15377"/>
        <dbReference type="ChEBI" id="CHEBI:15378"/>
        <dbReference type="ChEBI" id="CHEBI:15379"/>
        <dbReference type="ChEBI" id="CHEBI:16480"/>
        <dbReference type="ChEBI" id="CHEBI:32682"/>
        <dbReference type="ChEBI" id="CHEBI:57743"/>
        <dbReference type="ChEBI" id="CHEBI:57783"/>
        <dbReference type="ChEBI" id="CHEBI:58349"/>
        <dbReference type="EC" id="1.14.13.39"/>
    </reaction>
    <physiologicalReaction direction="left-to-right" evidence="16">
        <dbReference type="Rhea" id="RHEA:19898"/>
    </physiologicalReaction>
</comment>
<evidence type="ECO:0000256" key="15">
    <source>
        <dbReference type="ARBA" id="ARBA00023004"/>
    </source>
</evidence>
<keyword evidence="9" id="KW-0288">FMN</keyword>
<keyword evidence="10" id="KW-0479">Metal-binding</keyword>
<dbReference type="Proteomes" id="UP000579904">
    <property type="component" value="Unassembled WGS sequence"/>
</dbReference>
<reference evidence="18 19" key="1">
    <citation type="submission" date="2019-09" db="EMBL/GenBank/DDBJ databases">
        <title>Bird 10,000 Genomes (B10K) Project - Family phase.</title>
        <authorList>
            <person name="Zhang G."/>
        </authorList>
    </citation>
    <scope>NUCLEOTIDE SEQUENCE [LARGE SCALE GENOMIC DNA]</scope>
    <source>
        <strain evidence="18">OUT-0002</strain>
    </source>
</reference>
<comment type="cofactor">
    <cofactor evidence="1">
        <name>FMN</name>
        <dbReference type="ChEBI" id="CHEBI:58210"/>
    </cofactor>
</comment>
<keyword evidence="12" id="KW-0521">NADP</keyword>
<evidence type="ECO:0000256" key="12">
    <source>
        <dbReference type="ARBA" id="ARBA00022857"/>
    </source>
</evidence>
<proteinExistence type="inferred from homology"/>
<evidence type="ECO:0000256" key="7">
    <source>
        <dbReference type="ARBA" id="ARBA00022617"/>
    </source>
</evidence>
<sequence>KDARLYEEWKWFGVPTLLEVLEEFPSVAPPAALLLTHLPLLQPRYYSISSAPSANPGQIHLTVAVVTYHSQGGGDTVPGLTVTLATRSPLWGSHATPSPCGGPSPGCPQAGVPGGTVPTGGPLGPMVLVFGCRSPTLDHIYRQEMEEAREGGALSLVLTAFSREPGTPK</sequence>
<dbReference type="InterPro" id="IPR017938">
    <property type="entry name" value="Riboflavin_synthase-like_b-brl"/>
</dbReference>
<name>A0A7L3NVS9_9AVES</name>
<comment type="caution">
    <text evidence="18">The sequence shown here is derived from an EMBL/GenBank/DDBJ whole genome shotgun (WGS) entry which is preliminary data.</text>
</comment>
<dbReference type="GO" id="GO:0004517">
    <property type="term" value="F:nitric-oxide synthase activity"/>
    <property type="evidence" value="ECO:0007669"/>
    <property type="project" value="UniProtKB-EC"/>
</dbReference>
<evidence type="ECO:0000256" key="4">
    <source>
        <dbReference type="ARBA" id="ARBA00001974"/>
    </source>
</evidence>
<dbReference type="InterPro" id="IPR023173">
    <property type="entry name" value="NADPH_Cyt_P450_Rdtase_alpha"/>
</dbReference>
<dbReference type="EMBL" id="VZUB01047943">
    <property type="protein sequence ID" value="NXU81130.1"/>
    <property type="molecule type" value="Genomic_DNA"/>
</dbReference>
<evidence type="ECO:0000256" key="16">
    <source>
        <dbReference type="ARBA" id="ARBA00047419"/>
    </source>
</evidence>
<dbReference type="Gene3D" id="2.40.30.10">
    <property type="entry name" value="Translation factors"/>
    <property type="match status" value="1"/>
</dbReference>
<dbReference type="InterPro" id="IPR001709">
    <property type="entry name" value="Flavoprot_Pyr_Nucl_cyt_Rdtase"/>
</dbReference>
<dbReference type="EC" id="1.14.13.39" evidence="6"/>
<evidence type="ECO:0000256" key="3">
    <source>
        <dbReference type="ARBA" id="ARBA00001970"/>
    </source>
</evidence>
<evidence type="ECO:0000313" key="19">
    <source>
        <dbReference type="Proteomes" id="UP000579904"/>
    </source>
</evidence>
<evidence type="ECO:0000259" key="17">
    <source>
        <dbReference type="Pfam" id="PF00667"/>
    </source>
</evidence>
<evidence type="ECO:0000256" key="11">
    <source>
        <dbReference type="ARBA" id="ARBA00022827"/>
    </source>
</evidence>